<protein>
    <submittedName>
        <fullName evidence="2">TIR domain-containing protein</fullName>
    </submittedName>
</protein>
<dbReference type="SMART" id="SM00255">
    <property type="entry name" value="TIR"/>
    <property type="match status" value="1"/>
</dbReference>
<evidence type="ECO:0000259" key="1">
    <source>
        <dbReference type="PROSITE" id="PS50104"/>
    </source>
</evidence>
<evidence type="ECO:0000313" key="3">
    <source>
        <dbReference type="Proteomes" id="UP000529637"/>
    </source>
</evidence>
<dbReference type="PROSITE" id="PS50104">
    <property type="entry name" value="TIR"/>
    <property type="match status" value="1"/>
</dbReference>
<accession>A0A7Y6NNR5</accession>
<dbReference type="GO" id="GO:0007165">
    <property type="term" value="P:signal transduction"/>
    <property type="evidence" value="ECO:0007669"/>
    <property type="project" value="InterPro"/>
</dbReference>
<sequence length="348" mass="38809">MHRIDELRIADGDWQRTISFWEGNPAEIGHDDPVDLIVVSAFRDDYVPTERSIIGALHRRGLSVAALARDKAYDLRETTGFWLSRPLPPGASPVGAGRILCFEPHFLGTQPAEVVGNLFRGLFPFLRDDAEATVAMAVIATGALGEAPDRMLRALVTAAAGWMRRGLPIRELRIMEPWAERAEALRPVFADVKRGLATPTAPPAASPPPASAGYDVFLSFSKADADAVDVWREAVSQASPTPRLFDYRHSIDKGQVWQQAIDEAMQSCRRMVAFLSRDYFASVECQEELNMARLRHKREGQRFLFPLYVRSLADEAELPLWLQTVVYVDCREADPHRLAGAAPHLRIN</sequence>
<dbReference type="Proteomes" id="UP000529637">
    <property type="component" value="Unassembled WGS sequence"/>
</dbReference>
<name>A0A7Y6NNR5_9BURK</name>
<dbReference type="SUPFAM" id="SSF52200">
    <property type="entry name" value="Toll/Interleukin receptor TIR domain"/>
    <property type="match status" value="1"/>
</dbReference>
<dbReference type="InterPro" id="IPR000157">
    <property type="entry name" value="TIR_dom"/>
</dbReference>
<feature type="domain" description="TIR" evidence="1">
    <location>
        <begin position="212"/>
        <end position="334"/>
    </location>
</feature>
<dbReference type="Pfam" id="PF13676">
    <property type="entry name" value="TIR_2"/>
    <property type="match status" value="1"/>
</dbReference>
<reference evidence="2 3" key="1">
    <citation type="submission" date="2020-06" db="EMBL/GenBank/DDBJ databases">
        <title>Schlegella sp. ID0723 isolated from air conditioner.</title>
        <authorList>
            <person name="Kim D.Y."/>
            <person name="Kim D.-U."/>
        </authorList>
    </citation>
    <scope>NUCLEOTIDE SEQUENCE [LARGE SCALE GENOMIC DNA]</scope>
    <source>
        <strain evidence="2 3">ID0723</strain>
    </source>
</reference>
<dbReference type="EMBL" id="JABWMJ010000005">
    <property type="protein sequence ID" value="NUZ06571.1"/>
    <property type="molecule type" value="Genomic_DNA"/>
</dbReference>
<evidence type="ECO:0000313" key="2">
    <source>
        <dbReference type="EMBL" id="NUZ06571.1"/>
    </source>
</evidence>
<dbReference type="InterPro" id="IPR035897">
    <property type="entry name" value="Toll_tir_struct_dom_sf"/>
</dbReference>
<comment type="caution">
    <text evidence="2">The sequence shown here is derived from an EMBL/GenBank/DDBJ whole genome shotgun (WGS) entry which is preliminary data.</text>
</comment>
<organism evidence="2 3">
    <name type="scientific">Piscinibacter koreensis</name>
    <dbReference type="NCBI Taxonomy" id="2742824"/>
    <lineage>
        <taxon>Bacteria</taxon>
        <taxon>Pseudomonadati</taxon>
        <taxon>Pseudomonadota</taxon>
        <taxon>Betaproteobacteria</taxon>
        <taxon>Burkholderiales</taxon>
        <taxon>Sphaerotilaceae</taxon>
        <taxon>Piscinibacter</taxon>
    </lineage>
</organism>
<keyword evidence="3" id="KW-1185">Reference proteome</keyword>
<dbReference type="AlphaFoldDB" id="A0A7Y6NNR5"/>
<gene>
    <name evidence="2" type="ORF">HQN59_12445</name>
</gene>
<proteinExistence type="predicted"/>
<dbReference type="Gene3D" id="3.40.50.10140">
    <property type="entry name" value="Toll/interleukin-1 receptor homology (TIR) domain"/>
    <property type="match status" value="1"/>
</dbReference>
<dbReference type="RefSeq" id="WP_176069418.1">
    <property type="nucleotide sequence ID" value="NZ_JABWMJ010000005.1"/>
</dbReference>